<protein>
    <recommendedName>
        <fullName evidence="4">CX domain-containing protein</fullName>
    </recommendedName>
</protein>
<proteinExistence type="predicted"/>
<feature type="transmembrane region" description="Helical" evidence="1">
    <location>
        <begin position="163"/>
        <end position="183"/>
    </location>
</feature>
<dbReference type="Proteomes" id="UP000245119">
    <property type="component" value="Linkage Group LG9"/>
</dbReference>
<keyword evidence="3" id="KW-1185">Reference proteome</keyword>
<evidence type="ECO:0000313" key="3">
    <source>
        <dbReference type="Proteomes" id="UP000245119"/>
    </source>
</evidence>
<dbReference type="EMBL" id="PZQS01000009">
    <property type="protein sequence ID" value="PVD24143.1"/>
    <property type="molecule type" value="Genomic_DNA"/>
</dbReference>
<evidence type="ECO:0000313" key="2">
    <source>
        <dbReference type="EMBL" id="PVD24143.1"/>
    </source>
</evidence>
<keyword evidence="1" id="KW-1133">Transmembrane helix</keyword>
<name>A0A2T7NSM2_POMCA</name>
<dbReference type="AlphaFoldDB" id="A0A2T7NSM2"/>
<sequence length="415" mass="45492">MKGREKDEVFVVTCDYYSDKTPDVDIWGQWNLSHFWQLAFWGQGNFFVSSTFESASHSNHLIIDVIVACVWSSRSMCQCQCVICVKVAVLYGDVAIVAARRKTWMPLPVLSTQGHVTGSEYCSYLVTGNFWSYTDNKFCEYGCCEKDCCTYNDYLATSKRKTWTLIGAAVGVVVMLMVLTTAACCVYRRRHPRIVTQGFSGNMDNAIPAYTPTRVTKTQTSLKYSMAYSSGTKKTTSTYSGCGDDTAECRPAVAVQVACMQQTVTPVSHLCLPVSTCVYLPTSGERQAACAGSCADTGGGACYNSLTMDALMAACLLMASAVPVPVSGSTLCVFKVSLQDPPGNLSYTEKRWCQYGCCHDDCCLYSVALVLWSLVGVVLGVVLTVSVISSAVVYCYRRHRQQMALTQYGRCVESE</sequence>
<comment type="caution">
    <text evidence="2">The sequence shown here is derived from an EMBL/GenBank/DDBJ whole genome shotgun (WGS) entry which is preliminary data.</text>
</comment>
<keyword evidence="1" id="KW-0472">Membrane</keyword>
<evidence type="ECO:0000256" key="1">
    <source>
        <dbReference type="SAM" id="Phobius"/>
    </source>
</evidence>
<keyword evidence="1" id="KW-0812">Transmembrane</keyword>
<reference evidence="2 3" key="1">
    <citation type="submission" date="2018-04" db="EMBL/GenBank/DDBJ databases">
        <title>The genome of golden apple snail Pomacea canaliculata provides insight into stress tolerance and invasive adaptation.</title>
        <authorList>
            <person name="Liu C."/>
            <person name="Liu B."/>
            <person name="Ren Y."/>
            <person name="Zhang Y."/>
            <person name="Wang H."/>
            <person name="Li S."/>
            <person name="Jiang F."/>
            <person name="Yin L."/>
            <person name="Zhang G."/>
            <person name="Qian W."/>
            <person name="Fan W."/>
        </authorList>
    </citation>
    <scope>NUCLEOTIDE SEQUENCE [LARGE SCALE GENOMIC DNA]</scope>
    <source>
        <strain evidence="2">SZHN2017</strain>
        <tissue evidence="2">Muscle</tissue>
    </source>
</reference>
<feature type="transmembrane region" description="Helical" evidence="1">
    <location>
        <begin position="369"/>
        <end position="396"/>
    </location>
</feature>
<organism evidence="2 3">
    <name type="scientific">Pomacea canaliculata</name>
    <name type="common">Golden apple snail</name>
    <dbReference type="NCBI Taxonomy" id="400727"/>
    <lineage>
        <taxon>Eukaryota</taxon>
        <taxon>Metazoa</taxon>
        <taxon>Spiralia</taxon>
        <taxon>Lophotrochozoa</taxon>
        <taxon>Mollusca</taxon>
        <taxon>Gastropoda</taxon>
        <taxon>Caenogastropoda</taxon>
        <taxon>Architaenioglossa</taxon>
        <taxon>Ampullarioidea</taxon>
        <taxon>Ampullariidae</taxon>
        <taxon>Pomacea</taxon>
    </lineage>
</organism>
<accession>A0A2T7NSM2</accession>
<evidence type="ECO:0008006" key="4">
    <source>
        <dbReference type="Google" id="ProtNLM"/>
    </source>
</evidence>
<gene>
    <name evidence="2" type="ORF">C0Q70_14613</name>
</gene>